<sequence>MHLRLDTDVLEIQSHQEELKVRISELERSLALYRSRNSVVELKASLCKIEEMKKRIEELEYVLQSCEHRIEFLEGNEERWKEQLYHSQNQIQNRDYIMGRAVAQIQKVDDQLQTMAMQANVLSVKYELESDQGQELASLLKEVKALSIKAKPYL</sequence>
<evidence type="ECO:0000313" key="3">
    <source>
        <dbReference type="Proteomes" id="UP000593579"/>
    </source>
</evidence>
<keyword evidence="3" id="KW-1185">Reference proteome</keyword>
<evidence type="ECO:0000313" key="2">
    <source>
        <dbReference type="EMBL" id="MBA0754896.1"/>
    </source>
</evidence>
<dbReference type="EMBL" id="JABEZY010265413">
    <property type="protein sequence ID" value="MBA0754896.1"/>
    <property type="molecule type" value="Genomic_DNA"/>
</dbReference>
<reference evidence="2 3" key="1">
    <citation type="journal article" date="2019" name="Genome Biol. Evol.">
        <title>Insights into the evolution of the New World diploid cottons (Gossypium, subgenus Houzingenia) based on genome sequencing.</title>
        <authorList>
            <person name="Grover C.E."/>
            <person name="Arick M.A. 2nd"/>
            <person name="Thrash A."/>
            <person name="Conover J.L."/>
            <person name="Sanders W.S."/>
            <person name="Peterson D.G."/>
            <person name="Frelichowski J.E."/>
            <person name="Scheffler J.A."/>
            <person name="Scheffler B.E."/>
            <person name="Wendel J.F."/>
        </authorList>
    </citation>
    <scope>NUCLEOTIDE SEQUENCE [LARGE SCALE GENOMIC DNA]</scope>
    <source>
        <strain evidence="2">5</strain>
        <tissue evidence="2">Leaf</tissue>
    </source>
</reference>
<accession>A0A7J9D2H7</accession>
<dbReference type="AlphaFoldDB" id="A0A7J9D2H7"/>
<dbReference type="Proteomes" id="UP000593579">
    <property type="component" value="Unassembled WGS sequence"/>
</dbReference>
<comment type="caution">
    <text evidence="2">The sequence shown here is derived from an EMBL/GenBank/DDBJ whole genome shotgun (WGS) entry which is preliminary data.</text>
</comment>
<protein>
    <submittedName>
        <fullName evidence="2">Uncharacterized protein</fullName>
    </submittedName>
</protein>
<feature type="coiled-coil region" evidence="1">
    <location>
        <begin position="16"/>
        <end position="83"/>
    </location>
</feature>
<evidence type="ECO:0000256" key="1">
    <source>
        <dbReference type="SAM" id="Coils"/>
    </source>
</evidence>
<name>A0A7J9D2H7_GOSGO</name>
<gene>
    <name evidence="2" type="ORF">Gogos_020304</name>
</gene>
<dbReference type="Pfam" id="PF14712">
    <property type="entry name" value="Snapin_Pallidin"/>
    <property type="match status" value="1"/>
</dbReference>
<dbReference type="OrthoDB" id="1001109at2759"/>
<organism evidence="2 3">
    <name type="scientific">Gossypium gossypioides</name>
    <name type="common">Mexican cotton</name>
    <name type="synonym">Selera gossypioides</name>
    <dbReference type="NCBI Taxonomy" id="34282"/>
    <lineage>
        <taxon>Eukaryota</taxon>
        <taxon>Viridiplantae</taxon>
        <taxon>Streptophyta</taxon>
        <taxon>Embryophyta</taxon>
        <taxon>Tracheophyta</taxon>
        <taxon>Spermatophyta</taxon>
        <taxon>Magnoliopsida</taxon>
        <taxon>eudicotyledons</taxon>
        <taxon>Gunneridae</taxon>
        <taxon>Pentapetalae</taxon>
        <taxon>rosids</taxon>
        <taxon>malvids</taxon>
        <taxon>Malvales</taxon>
        <taxon>Malvaceae</taxon>
        <taxon>Malvoideae</taxon>
        <taxon>Gossypium</taxon>
    </lineage>
</organism>
<keyword evidence="1" id="KW-0175">Coiled coil</keyword>
<dbReference type="InterPro" id="IPR028119">
    <property type="entry name" value="Snapin/Pallidin/Snn1"/>
</dbReference>
<proteinExistence type="predicted"/>